<dbReference type="GO" id="GO:0009451">
    <property type="term" value="P:RNA modification"/>
    <property type="evidence" value="ECO:0007669"/>
    <property type="project" value="InterPro"/>
</dbReference>
<dbReference type="EMBL" id="OU503046">
    <property type="protein sequence ID" value="CAI9771577.1"/>
    <property type="molecule type" value="Genomic_DNA"/>
</dbReference>
<evidence type="ECO:0000313" key="1">
    <source>
        <dbReference type="EMBL" id="CAI9771577.1"/>
    </source>
</evidence>
<organism evidence="1 2">
    <name type="scientific">Fraxinus pennsylvanica</name>
    <dbReference type="NCBI Taxonomy" id="56036"/>
    <lineage>
        <taxon>Eukaryota</taxon>
        <taxon>Viridiplantae</taxon>
        <taxon>Streptophyta</taxon>
        <taxon>Embryophyta</taxon>
        <taxon>Tracheophyta</taxon>
        <taxon>Spermatophyta</taxon>
        <taxon>Magnoliopsida</taxon>
        <taxon>eudicotyledons</taxon>
        <taxon>Gunneridae</taxon>
        <taxon>Pentapetalae</taxon>
        <taxon>asterids</taxon>
        <taxon>lamiids</taxon>
        <taxon>Lamiales</taxon>
        <taxon>Oleaceae</taxon>
        <taxon>Oleeae</taxon>
        <taxon>Fraxinus</taxon>
    </lineage>
</organism>
<name>A0AAD1ZQW8_9LAMI</name>
<dbReference type="PANTHER" id="PTHR47926">
    <property type="entry name" value="PENTATRICOPEPTIDE REPEAT-CONTAINING PROTEIN"/>
    <property type="match status" value="1"/>
</dbReference>
<dbReference type="Gene3D" id="1.25.40.10">
    <property type="entry name" value="Tetratricopeptide repeat domain"/>
    <property type="match status" value="1"/>
</dbReference>
<reference evidence="1" key="1">
    <citation type="submission" date="2023-05" db="EMBL/GenBank/DDBJ databases">
        <authorList>
            <person name="Huff M."/>
        </authorList>
    </citation>
    <scope>NUCLEOTIDE SEQUENCE</scope>
</reference>
<accession>A0AAD1ZQW8</accession>
<evidence type="ECO:0008006" key="3">
    <source>
        <dbReference type="Google" id="ProtNLM"/>
    </source>
</evidence>
<keyword evidence="2" id="KW-1185">Reference proteome</keyword>
<dbReference type="GO" id="GO:0003723">
    <property type="term" value="F:RNA binding"/>
    <property type="evidence" value="ECO:0007669"/>
    <property type="project" value="InterPro"/>
</dbReference>
<dbReference type="InterPro" id="IPR011990">
    <property type="entry name" value="TPR-like_helical_dom_sf"/>
</dbReference>
<gene>
    <name evidence="1" type="ORF">FPE_LOCUS19007</name>
</gene>
<proteinExistence type="predicted"/>
<dbReference type="InterPro" id="IPR046960">
    <property type="entry name" value="PPR_At4g14850-like_plant"/>
</dbReference>
<protein>
    <recommendedName>
        <fullName evidence="3">Pentatricopeptide repeat-containing protein</fullName>
    </recommendedName>
</protein>
<evidence type="ECO:0000313" key="2">
    <source>
        <dbReference type="Proteomes" id="UP000834106"/>
    </source>
</evidence>
<sequence>MPKRAMERQFLRLSCRMAESEPRLSNYTFSTILNDLAISGDLRAGQMLNGHEDEFTLANLISDAPDLGDLSYCQSIHACSYKFGYESEDLVSNALIAMYIKFQAIYEGCRVFNAMTRWDVVSWNALLSGFHDDEISNQGPKLFKHMLAEENFEYDGNMGTTLIDTYAKYGALEYEEVFLADRMRKTSLLGQLSFQVIHRLIKERELLAASIRCEGKGVEPNEFTLANCLRACSEITSLENGRQLHSLVIKGGQSFDFL</sequence>
<dbReference type="AlphaFoldDB" id="A0AAD1ZQW8"/>
<dbReference type="Proteomes" id="UP000834106">
    <property type="component" value="Chromosome 11"/>
</dbReference>